<dbReference type="RefSeq" id="WP_202234995.1">
    <property type="nucleotide sequence ID" value="NZ_AP018365.1"/>
</dbReference>
<gene>
    <name evidence="3" type="ORF">RVR_5334</name>
</gene>
<protein>
    <submittedName>
        <fullName evidence="3">Putative hydrolytic protein</fullName>
    </submittedName>
</protein>
<keyword evidence="2" id="KW-0472">Membrane</keyword>
<feature type="compositionally biased region" description="Pro residues" evidence="1">
    <location>
        <begin position="264"/>
        <end position="286"/>
    </location>
</feature>
<dbReference type="Proteomes" id="UP000595703">
    <property type="component" value="Chromosome"/>
</dbReference>
<dbReference type="EMBL" id="AP018365">
    <property type="protein sequence ID" value="BBA98934.1"/>
    <property type="molecule type" value="Genomic_DNA"/>
</dbReference>
<feature type="region of interest" description="Disordered" evidence="1">
    <location>
        <begin position="262"/>
        <end position="308"/>
    </location>
</feature>
<sequence length="461" mass="48438">MSLWTSLEPPSATVDAGSSTIVRLRLRNTGDVVDEYRFTPVGDLAPYITVEPPTLRLYPGTVDTVQLTVAPPRTPDATAGPNPYGVQVVPTENPEATTVPEGNITITPFTEVRAELVPHTVKGRFRGRPKLAVDNLGNTKLTASIVGTDNGDQIAYEIHPANVQIEPGRAAFVKATLRPQRITWFGRKENRPFRLAVQRSGATPLDVDGTWVQRGVLPRFLATFLGLLVGLVVAAVALWFAYKPQVGSLAQPKVEQAVATTLPTPTPSLTTPPPTTQAPTTPPPPTTSGTSGGGASTPKKKAPPATAATAVKKLAANDPTGRHICYRVYVADKGWTKPSCDGVTAGSTDDDSGTIEALNVAVSGVGGTSGNAYRQDGGWNNVPWKGADDEADMYVGTTGKGLGLSGFAVGVKTGDVCRNAYLRGGGWGGVSCNDPTQSNQNWIFGGTTDETKSLTAVRLTV</sequence>
<feature type="transmembrane region" description="Helical" evidence="2">
    <location>
        <begin position="220"/>
        <end position="242"/>
    </location>
</feature>
<keyword evidence="4" id="KW-1185">Reference proteome</keyword>
<organism evidence="3 4">
    <name type="scientific">Actinacidiphila reveromycinica</name>
    <dbReference type="NCBI Taxonomy" id="659352"/>
    <lineage>
        <taxon>Bacteria</taxon>
        <taxon>Bacillati</taxon>
        <taxon>Actinomycetota</taxon>
        <taxon>Actinomycetes</taxon>
        <taxon>Kitasatosporales</taxon>
        <taxon>Streptomycetaceae</taxon>
        <taxon>Actinacidiphila</taxon>
    </lineage>
</organism>
<reference evidence="3 4" key="3">
    <citation type="journal article" date="2011" name="Nat. Chem. Biol.">
        <title>Reveromycin A biosynthesis uses RevG and RevJ for stereospecific spiroacetal formation.</title>
        <authorList>
            <person name="Takahashi S."/>
            <person name="Toyoda A."/>
            <person name="Sekiyama Y."/>
            <person name="Takagi H."/>
            <person name="Nogawa T."/>
            <person name="Uramoto M."/>
            <person name="Suzuki R."/>
            <person name="Koshino H."/>
            <person name="Kumano T."/>
            <person name="Panthee S."/>
            <person name="Dairi T."/>
            <person name="Ishikawa J."/>
            <person name="Ikeda H."/>
            <person name="Sakaki Y."/>
            <person name="Osada H."/>
        </authorList>
    </citation>
    <scope>NUCLEOTIDE SEQUENCE [LARGE SCALE GENOMIC DNA]</scope>
    <source>
        <strain evidence="3 4">SN-593</strain>
    </source>
</reference>
<reference evidence="3 4" key="4">
    <citation type="journal article" date="2020" name="Sci. Rep.">
        <title>beta-carboline chemical signals induce reveromycin production through a LuxR family regulator in Streptomyces sp. SN-593.</title>
        <authorList>
            <person name="Panthee S."/>
            <person name="Kito N."/>
            <person name="Hayashi T."/>
            <person name="Shimizu T."/>
            <person name="Ishikawa J."/>
            <person name="Hamamoto H."/>
            <person name="Osada H."/>
            <person name="Takahashi S."/>
        </authorList>
    </citation>
    <scope>NUCLEOTIDE SEQUENCE [LARGE SCALE GENOMIC DNA]</scope>
    <source>
        <strain evidence="3 4">SN-593</strain>
    </source>
</reference>
<reference evidence="3 4" key="1">
    <citation type="journal article" date="2010" name="J. Bacteriol.">
        <title>Biochemical characterization of a novel indole prenyltransferase from Streptomyces sp. SN-593.</title>
        <authorList>
            <person name="Takahashi S."/>
            <person name="Takagi H."/>
            <person name="Toyoda A."/>
            <person name="Uramoto M."/>
            <person name="Nogawa T."/>
            <person name="Ueki M."/>
            <person name="Sakaki Y."/>
            <person name="Osada H."/>
        </authorList>
    </citation>
    <scope>NUCLEOTIDE SEQUENCE [LARGE SCALE GENOMIC DNA]</scope>
    <source>
        <strain evidence="3 4">SN-593</strain>
    </source>
</reference>
<evidence type="ECO:0000313" key="4">
    <source>
        <dbReference type="Proteomes" id="UP000595703"/>
    </source>
</evidence>
<reference evidence="3 4" key="2">
    <citation type="journal article" date="2011" name="J. Antibiot.">
        <title>Furaquinocins I and J: novel polyketide isoprenoid hybrid compounds from Streptomyces reveromyceticus SN-593.</title>
        <authorList>
            <person name="Panthee S."/>
            <person name="Takahashi S."/>
            <person name="Takagi H."/>
            <person name="Nogawa T."/>
            <person name="Oowada E."/>
            <person name="Uramoto M."/>
            <person name="Osada H."/>
        </authorList>
    </citation>
    <scope>NUCLEOTIDE SEQUENCE [LARGE SCALE GENOMIC DNA]</scope>
    <source>
        <strain evidence="3 4">SN-593</strain>
    </source>
</reference>
<name>A0A7U3VPQ6_9ACTN</name>
<keyword evidence="2" id="KW-1133">Transmembrane helix</keyword>
<dbReference type="AlphaFoldDB" id="A0A7U3VPQ6"/>
<evidence type="ECO:0000256" key="1">
    <source>
        <dbReference type="SAM" id="MobiDB-lite"/>
    </source>
</evidence>
<accession>A0A7U3VPQ6</accession>
<keyword evidence="2" id="KW-0812">Transmembrane</keyword>
<proteinExistence type="predicted"/>
<evidence type="ECO:0000313" key="3">
    <source>
        <dbReference type="EMBL" id="BBA98934.1"/>
    </source>
</evidence>
<evidence type="ECO:0000256" key="2">
    <source>
        <dbReference type="SAM" id="Phobius"/>
    </source>
</evidence>
<dbReference type="KEGG" id="arev:RVR_5334"/>